<dbReference type="InterPro" id="IPR000719">
    <property type="entry name" value="Prot_kinase_dom"/>
</dbReference>
<feature type="compositionally biased region" description="Basic and acidic residues" evidence="3">
    <location>
        <begin position="343"/>
        <end position="354"/>
    </location>
</feature>
<feature type="compositionally biased region" description="Polar residues" evidence="3">
    <location>
        <begin position="396"/>
        <end position="410"/>
    </location>
</feature>
<proteinExistence type="predicted"/>
<dbReference type="GO" id="GO:0035556">
    <property type="term" value="P:intracellular signal transduction"/>
    <property type="evidence" value="ECO:0007669"/>
    <property type="project" value="TreeGrafter"/>
</dbReference>
<dbReference type="GO" id="GO:0004674">
    <property type="term" value="F:protein serine/threonine kinase activity"/>
    <property type="evidence" value="ECO:0007669"/>
    <property type="project" value="TreeGrafter"/>
</dbReference>
<feature type="compositionally biased region" description="Low complexity" evidence="3">
    <location>
        <begin position="18"/>
        <end position="28"/>
    </location>
</feature>
<sequence length="477" mass="52993">MFRSTVQQLSHFGLLVQSPHSSSDPDPSFRTWASPTDQPHVAATPDRVFPKARRALGSFPSQSSNKAVDDKRRHSGYSPYKPVGETGYVTKGQLGTRDGTTMKLMQNKRTKELVAAKFIPRVQGHGLGRGTEREIIHHRKLLHPNIIRFKEVYTTEEALVIVMEYASLGPLEERLATTGTLSESVSKKLFRQLVDGLLYCHDQKIYHRDIRTSTLLLHGNIYDPTLKVSDFTYAKSGVLDSVMRTASAGGPAHSPPELLRLTGRLGEDGYDGAAVDVWASGIVLYRMLTGQHPFLDPSEPDVIKSAVMKRICNCQYRFPSNRIKVTPACLDLISKIFQPDPKNRIKTEEMRDHPWLSGVPLPDNEPPSSMLLPSPQTDDDITEVVERARKRRDLRNAQSAARSTGSNNSGPLADRSNAMQGKSSGHSIRSGSSNSLKGARRSQERKNSPDTIPLEQLKLGRASPLNRYGAQGRRRSQ</sequence>
<organism evidence="5 6">
    <name type="scientific">Symbiochloris irregularis</name>
    <dbReference type="NCBI Taxonomy" id="706552"/>
    <lineage>
        <taxon>Eukaryota</taxon>
        <taxon>Viridiplantae</taxon>
        <taxon>Chlorophyta</taxon>
        <taxon>core chlorophytes</taxon>
        <taxon>Trebouxiophyceae</taxon>
        <taxon>Trebouxiales</taxon>
        <taxon>Trebouxiaceae</taxon>
        <taxon>Symbiochloris</taxon>
    </lineage>
</organism>
<dbReference type="Gene3D" id="1.10.510.10">
    <property type="entry name" value="Transferase(Phosphotransferase) domain 1"/>
    <property type="match status" value="1"/>
</dbReference>
<evidence type="ECO:0000259" key="4">
    <source>
        <dbReference type="PROSITE" id="PS50011"/>
    </source>
</evidence>
<feature type="region of interest" description="Disordered" evidence="3">
    <location>
        <begin position="16"/>
        <end position="94"/>
    </location>
</feature>
<feature type="region of interest" description="Disordered" evidence="3">
    <location>
        <begin position="343"/>
        <end position="477"/>
    </location>
</feature>
<keyword evidence="6" id="KW-1185">Reference proteome</keyword>
<dbReference type="AlphaFoldDB" id="A0AAW1NUY6"/>
<dbReference type="PROSITE" id="PS50011">
    <property type="entry name" value="PROTEIN_KINASE_DOM"/>
    <property type="match status" value="1"/>
</dbReference>
<evidence type="ECO:0000313" key="5">
    <source>
        <dbReference type="EMBL" id="KAK9799772.1"/>
    </source>
</evidence>
<dbReference type="GO" id="GO:0005524">
    <property type="term" value="F:ATP binding"/>
    <property type="evidence" value="ECO:0007669"/>
    <property type="project" value="UniProtKB-KW"/>
</dbReference>
<gene>
    <name evidence="5" type="ORF">WJX73_004464</name>
</gene>
<feature type="compositionally biased region" description="Low complexity" evidence="3">
    <location>
        <begin position="421"/>
        <end position="435"/>
    </location>
</feature>
<accession>A0AAW1NUY6</accession>
<dbReference type="Pfam" id="PF00069">
    <property type="entry name" value="Pkinase"/>
    <property type="match status" value="1"/>
</dbReference>
<dbReference type="EMBL" id="JALJOQ010000087">
    <property type="protein sequence ID" value="KAK9799772.1"/>
    <property type="molecule type" value="Genomic_DNA"/>
</dbReference>
<comment type="caution">
    <text evidence="5">The sequence shown here is derived from an EMBL/GenBank/DDBJ whole genome shotgun (WGS) entry which is preliminary data.</text>
</comment>
<protein>
    <recommendedName>
        <fullName evidence="4">Protein kinase domain-containing protein</fullName>
    </recommendedName>
</protein>
<dbReference type="PANTHER" id="PTHR24346">
    <property type="entry name" value="MAP/MICROTUBULE AFFINITY-REGULATING KINASE"/>
    <property type="match status" value="1"/>
</dbReference>
<dbReference type="SUPFAM" id="SSF56112">
    <property type="entry name" value="Protein kinase-like (PK-like)"/>
    <property type="match status" value="1"/>
</dbReference>
<evidence type="ECO:0000256" key="1">
    <source>
        <dbReference type="ARBA" id="ARBA00022741"/>
    </source>
</evidence>
<reference evidence="5 6" key="1">
    <citation type="journal article" date="2024" name="Nat. Commun.">
        <title>Phylogenomics reveals the evolutionary origins of lichenization in chlorophyte algae.</title>
        <authorList>
            <person name="Puginier C."/>
            <person name="Libourel C."/>
            <person name="Otte J."/>
            <person name="Skaloud P."/>
            <person name="Haon M."/>
            <person name="Grisel S."/>
            <person name="Petersen M."/>
            <person name="Berrin J.G."/>
            <person name="Delaux P.M."/>
            <person name="Dal Grande F."/>
            <person name="Keller J."/>
        </authorList>
    </citation>
    <scope>NUCLEOTIDE SEQUENCE [LARGE SCALE GENOMIC DNA]</scope>
    <source>
        <strain evidence="5 6">SAG 2036</strain>
    </source>
</reference>
<dbReference type="Proteomes" id="UP001465755">
    <property type="component" value="Unassembled WGS sequence"/>
</dbReference>
<evidence type="ECO:0000256" key="2">
    <source>
        <dbReference type="ARBA" id="ARBA00022840"/>
    </source>
</evidence>
<dbReference type="GO" id="GO:0005737">
    <property type="term" value="C:cytoplasm"/>
    <property type="evidence" value="ECO:0007669"/>
    <property type="project" value="TreeGrafter"/>
</dbReference>
<dbReference type="PANTHER" id="PTHR24346:SF92">
    <property type="entry name" value="SNF1-RELATED PROTEIN KINASE 2.6"/>
    <property type="match status" value="1"/>
</dbReference>
<evidence type="ECO:0000256" key="3">
    <source>
        <dbReference type="SAM" id="MobiDB-lite"/>
    </source>
</evidence>
<evidence type="ECO:0000313" key="6">
    <source>
        <dbReference type="Proteomes" id="UP001465755"/>
    </source>
</evidence>
<feature type="domain" description="Protein kinase" evidence="4">
    <location>
        <begin position="88"/>
        <end position="356"/>
    </location>
</feature>
<keyword evidence="1" id="KW-0547">Nucleotide-binding</keyword>
<name>A0AAW1NUY6_9CHLO</name>
<dbReference type="InterPro" id="IPR011009">
    <property type="entry name" value="Kinase-like_dom_sf"/>
</dbReference>
<keyword evidence="2" id="KW-0067">ATP-binding</keyword>